<keyword evidence="4" id="KW-0460">Magnesium</keyword>
<dbReference type="InterPro" id="IPR007666">
    <property type="entry name" value="ADP_PFK/GK"/>
</dbReference>
<dbReference type="SUPFAM" id="SSF53613">
    <property type="entry name" value="Ribokinase-like"/>
    <property type="match status" value="1"/>
</dbReference>
<keyword evidence="3" id="KW-0418">Kinase</keyword>
<dbReference type="CDD" id="cd01938">
    <property type="entry name" value="ADPGK_ADPPFK"/>
    <property type="match status" value="1"/>
</dbReference>
<dbReference type="Proteomes" id="UP001623349">
    <property type="component" value="Unassembled WGS sequence"/>
</dbReference>
<keyword evidence="5" id="KW-0324">Glycolysis</keyword>
<keyword evidence="1" id="KW-0808">Transferase</keyword>
<dbReference type="EMBL" id="BAAFST010000009">
    <property type="protein sequence ID" value="GAB1294299.1"/>
    <property type="molecule type" value="Genomic_DNA"/>
</dbReference>
<accession>A0ABQ0F4V1</accession>
<dbReference type="InterPro" id="IPR029056">
    <property type="entry name" value="Ribokinase-like"/>
</dbReference>
<evidence type="ECO:0000256" key="5">
    <source>
        <dbReference type="ARBA" id="ARBA00023152"/>
    </source>
</evidence>
<evidence type="ECO:0000256" key="2">
    <source>
        <dbReference type="ARBA" id="ARBA00022723"/>
    </source>
</evidence>
<protein>
    <submittedName>
        <fullName evidence="6">ADP-dependent glucokinase</fullName>
    </submittedName>
</protein>
<gene>
    <name evidence="6" type="ORF">APTSU1_000953200</name>
</gene>
<name>A0ABQ0F4V1_APOSI</name>
<comment type="caution">
    <text evidence="6">The sequence shown here is derived from an EMBL/GenBank/DDBJ whole genome shotgun (WGS) entry which is preliminary data.</text>
</comment>
<evidence type="ECO:0000256" key="1">
    <source>
        <dbReference type="ARBA" id="ARBA00022679"/>
    </source>
</evidence>
<keyword evidence="7" id="KW-1185">Reference proteome</keyword>
<sequence length="551" mass="59913">MALWRGSVCAGFLALAVGCVFLLEPELPGTALRSLWSSLRLGPAPVPPGPLSPEGRLAAAWDALIVQPARRWRRVAVGVNACVDVVISGVKLLQALGLSPGIGKDHAVLHKTSDLGEAFVHFMGKGAAAERFFSDKETFHDIAQAASEFPGAQHYVGGNAALIGQRFAANTDLKVLLCGPIGPKLHELLDDNVFVPPESLQEEDEFHLILEYLAACIGEEWGPFKAPHANRFIFSHDLSNGAMNMLEVFVSSLEEFQPDLVVLSGLHMMEGQSKELQRKRLLESPYTLEPTAQFRSQEQEATMSVQDSSVSSDSVTLGAPHRVESVYWDKQLLATEVVNSISDIPTGIPIHLELASMTNRELMSSIVHQVFPAVTSLGLNEQELLFLSQSASGPHASLSSWDGVPDVGMVSDILFWILKEHGRSKDRSSDLTRIHFHTLVYHILATVDGHWANQLAAVAAGARVAGTQACATETIDTNRVSLRAPQEFMTSHLEAGSRIVLNPNKPVVEWHREGITFHFTPVLVCKDPIRTVGLGDAISAEGLFYSEAHSD</sequence>
<evidence type="ECO:0000256" key="4">
    <source>
        <dbReference type="ARBA" id="ARBA00022842"/>
    </source>
</evidence>
<evidence type="ECO:0000313" key="6">
    <source>
        <dbReference type="EMBL" id="GAB1294299.1"/>
    </source>
</evidence>
<proteinExistence type="predicted"/>
<dbReference type="PROSITE" id="PS51257">
    <property type="entry name" value="PROKAR_LIPOPROTEIN"/>
    <property type="match status" value="1"/>
</dbReference>
<dbReference type="PROSITE" id="PS51255">
    <property type="entry name" value="ADPK"/>
    <property type="match status" value="1"/>
</dbReference>
<dbReference type="Gene3D" id="3.40.1190.20">
    <property type="match status" value="2"/>
</dbReference>
<reference evidence="6 7" key="1">
    <citation type="submission" date="2024-08" db="EMBL/GenBank/DDBJ databases">
        <title>The draft genome of Apodemus speciosus.</title>
        <authorList>
            <person name="Nabeshima K."/>
            <person name="Suzuki S."/>
            <person name="Onuma M."/>
        </authorList>
    </citation>
    <scope>NUCLEOTIDE SEQUENCE [LARGE SCALE GENOMIC DNA]</scope>
    <source>
        <strain evidence="6">IB14-021</strain>
    </source>
</reference>
<evidence type="ECO:0000256" key="3">
    <source>
        <dbReference type="ARBA" id="ARBA00022777"/>
    </source>
</evidence>
<keyword evidence="2" id="KW-0479">Metal-binding</keyword>
<evidence type="ECO:0000313" key="7">
    <source>
        <dbReference type="Proteomes" id="UP001623349"/>
    </source>
</evidence>
<dbReference type="PANTHER" id="PTHR21208">
    <property type="entry name" value="ADP-DEPENDENT GLUCOKINASE"/>
    <property type="match status" value="1"/>
</dbReference>
<organism evidence="6 7">
    <name type="scientific">Apodemus speciosus</name>
    <name type="common">Large Japanese field mouse</name>
    <dbReference type="NCBI Taxonomy" id="105296"/>
    <lineage>
        <taxon>Eukaryota</taxon>
        <taxon>Metazoa</taxon>
        <taxon>Chordata</taxon>
        <taxon>Craniata</taxon>
        <taxon>Vertebrata</taxon>
        <taxon>Euteleostomi</taxon>
        <taxon>Mammalia</taxon>
        <taxon>Eutheria</taxon>
        <taxon>Euarchontoglires</taxon>
        <taxon>Glires</taxon>
        <taxon>Rodentia</taxon>
        <taxon>Myomorpha</taxon>
        <taxon>Muroidea</taxon>
        <taxon>Muridae</taxon>
        <taxon>Murinae</taxon>
        <taxon>Apodemus</taxon>
    </lineage>
</organism>
<dbReference type="Pfam" id="PF04587">
    <property type="entry name" value="ADP_PFK_GK"/>
    <property type="match status" value="2"/>
</dbReference>
<dbReference type="PANTHER" id="PTHR21208:SF0">
    <property type="entry name" value="ADP-DEPENDENT GLUCOKINASE"/>
    <property type="match status" value="1"/>
</dbReference>